<proteinExistence type="predicted"/>
<reference evidence="2 3" key="1">
    <citation type="submission" date="2019-06" db="EMBL/GenBank/DDBJ databases">
        <title>Whole genome shotgun sequence of Glutamicibacter nicotianae NBRC 14234.</title>
        <authorList>
            <person name="Hosoyama A."/>
            <person name="Uohara A."/>
            <person name="Ohji S."/>
            <person name="Ichikawa N."/>
        </authorList>
    </citation>
    <scope>NUCLEOTIDE SEQUENCE [LARGE SCALE GENOMIC DNA]</scope>
    <source>
        <strain evidence="2 3">NBRC 14234</strain>
    </source>
</reference>
<evidence type="ECO:0000313" key="2">
    <source>
        <dbReference type="EMBL" id="GEC11773.1"/>
    </source>
</evidence>
<keyword evidence="3" id="KW-1185">Reference proteome</keyword>
<protein>
    <recommendedName>
        <fullName evidence="1">Tyrosine specific protein phosphatases domain-containing protein</fullName>
    </recommendedName>
</protein>
<dbReference type="SUPFAM" id="SSF52799">
    <property type="entry name" value="(Phosphotyrosine protein) phosphatases II"/>
    <property type="match status" value="1"/>
</dbReference>
<dbReference type="EMBL" id="BJNE01000003">
    <property type="protein sequence ID" value="GEC11773.1"/>
    <property type="molecule type" value="Genomic_DNA"/>
</dbReference>
<name>A0ABQ0RIX9_GLUNI</name>
<dbReference type="Gene3D" id="3.90.190.10">
    <property type="entry name" value="Protein tyrosine phosphatase superfamily"/>
    <property type="match status" value="1"/>
</dbReference>
<dbReference type="InterPro" id="IPR029021">
    <property type="entry name" value="Prot-tyrosine_phosphatase-like"/>
</dbReference>
<gene>
    <name evidence="2" type="ORF">ANI01nite_09760</name>
</gene>
<dbReference type="PROSITE" id="PS50056">
    <property type="entry name" value="TYR_PHOSPHATASE_2"/>
    <property type="match status" value="1"/>
</dbReference>
<feature type="domain" description="Tyrosine specific protein phosphatases" evidence="1">
    <location>
        <begin position="114"/>
        <end position="153"/>
    </location>
</feature>
<dbReference type="Pfam" id="PF13350">
    <property type="entry name" value="Y_phosphatase3"/>
    <property type="match status" value="1"/>
</dbReference>
<comment type="caution">
    <text evidence="2">The sequence shown here is derived from an EMBL/GenBank/DDBJ whole genome shotgun (WGS) entry which is preliminary data.</text>
</comment>
<organism evidence="2 3">
    <name type="scientific">Glutamicibacter nicotianae</name>
    <name type="common">Arthrobacter nicotianae</name>
    <dbReference type="NCBI Taxonomy" id="37929"/>
    <lineage>
        <taxon>Bacteria</taxon>
        <taxon>Bacillati</taxon>
        <taxon>Actinomycetota</taxon>
        <taxon>Actinomycetes</taxon>
        <taxon>Micrococcales</taxon>
        <taxon>Micrococcaceae</taxon>
        <taxon>Glutamicibacter</taxon>
    </lineage>
</organism>
<dbReference type="InterPro" id="IPR016130">
    <property type="entry name" value="Tyr_Pase_AS"/>
</dbReference>
<evidence type="ECO:0000259" key="1">
    <source>
        <dbReference type="PROSITE" id="PS50056"/>
    </source>
</evidence>
<accession>A0ABQ0RIX9</accession>
<dbReference type="PROSITE" id="PS00383">
    <property type="entry name" value="TYR_PHOSPHATASE_1"/>
    <property type="match status" value="1"/>
</dbReference>
<dbReference type="InterPro" id="IPR026893">
    <property type="entry name" value="Tyr/Ser_Pase_IphP-type"/>
</dbReference>
<evidence type="ECO:0000313" key="3">
    <source>
        <dbReference type="Proteomes" id="UP000316242"/>
    </source>
</evidence>
<dbReference type="InterPro" id="IPR000387">
    <property type="entry name" value="Tyr_Pase_dom"/>
</dbReference>
<dbReference type="RefSeq" id="WP_255314409.1">
    <property type="nucleotide sequence ID" value="NZ_BAAAWM010000001.1"/>
</dbReference>
<sequence length="242" mass="27054">MNQGLNYRKQAGDLEWNGAVNARHVCGAFYRMGRHEWLTDQGWRQLQDDGIDRIIDLRNPGEIRRREHDPVVAEPSMRGIELINLPLESPGNERFEAVAVPYMNHTGMYRLVCEEFGDQLVAVFENLAATRSGAVIHCSAGRDRSGLVATLLLDLAGLRDEILAQDEAAVRGINEWHRVSPRKHPHESHQSAGELEAIISSRAAELEKFLDWLGSAEDYLRGQGLSEDSLSAVQALARLNIP</sequence>
<dbReference type="Proteomes" id="UP000316242">
    <property type="component" value="Unassembled WGS sequence"/>
</dbReference>